<comment type="caution">
    <text evidence="3">The sequence shown here is derived from an EMBL/GenBank/DDBJ whole genome shotgun (WGS) entry which is preliminary data.</text>
</comment>
<reference evidence="4" key="1">
    <citation type="submission" date="2018-09" db="EMBL/GenBank/DDBJ databases">
        <authorList>
            <person name="Zhu H."/>
        </authorList>
    </citation>
    <scope>NUCLEOTIDE SEQUENCE [LARGE SCALE GENOMIC DNA]</scope>
    <source>
        <strain evidence="4">K1W22B-1</strain>
    </source>
</reference>
<keyword evidence="4" id="KW-1185">Reference proteome</keyword>
<evidence type="ECO:0000313" key="3">
    <source>
        <dbReference type="EMBL" id="RJS47613.1"/>
    </source>
</evidence>
<evidence type="ECO:0000313" key="4">
    <source>
        <dbReference type="Proteomes" id="UP000276542"/>
    </source>
</evidence>
<organism evidence="3 4">
    <name type="scientific">Nocardioides cavernaquae</name>
    <dbReference type="NCBI Taxonomy" id="2321396"/>
    <lineage>
        <taxon>Bacteria</taxon>
        <taxon>Bacillati</taxon>
        <taxon>Actinomycetota</taxon>
        <taxon>Actinomycetes</taxon>
        <taxon>Propionibacteriales</taxon>
        <taxon>Nocardioidaceae</taxon>
        <taxon>Nocardioides</taxon>
    </lineage>
</organism>
<dbReference type="InterPro" id="IPR026004">
    <property type="entry name" value="Septum_form"/>
</dbReference>
<dbReference type="Pfam" id="PF13845">
    <property type="entry name" value="Septum_form"/>
    <property type="match status" value="1"/>
</dbReference>
<evidence type="ECO:0000256" key="1">
    <source>
        <dbReference type="SAM" id="SignalP"/>
    </source>
</evidence>
<dbReference type="PROSITE" id="PS51257">
    <property type="entry name" value="PROKAR_LIPOPROTEIN"/>
    <property type="match status" value="1"/>
</dbReference>
<accession>A0A3A5HAH3</accession>
<dbReference type="OrthoDB" id="3381205at2"/>
<feature type="chain" id="PRO_5017486304" description="Septum formation-related domain-containing protein" evidence="1">
    <location>
        <begin position="30"/>
        <end position="282"/>
    </location>
</feature>
<dbReference type="Proteomes" id="UP000276542">
    <property type="component" value="Unassembled WGS sequence"/>
</dbReference>
<dbReference type="AlphaFoldDB" id="A0A3A5HAH3"/>
<feature type="domain" description="Septum formation-related" evidence="2">
    <location>
        <begin position="53"/>
        <end position="276"/>
    </location>
</feature>
<sequence length="282" mass="30895">MLPSTRGAPGRRRLAAVLCVLVAGALALAGCSKDLDPTDDPSQVDAITPPAVGACRLLTPEQVGRADNATRTVACTKKHTAETYAAGELPKELDDASYSGREVALASYKLCSKAFSKHLGADDSMVMRTVLSWAWFRPSTKAWEDGARWYRCDLIGGGGQALTEGAQSYFPLPAVTKGLLRGIKPSDDWMVCANGRTVRQSPKVPCSDKHTWRAVTTIKLGEDKDPYPGDHTALIKTRDFCRSSVQAWLGYPISFQFGFTWFHEAEWEAGNRRSICWARTEH</sequence>
<evidence type="ECO:0000259" key="2">
    <source>
        <dbReference type="Pfam" id="PF13845"/>
    </source>
</evidence>
<keyword evidence="1" id="KW-0732">Signal</keyword>
<feature type="signal peptide" evidence="1">
    <location>
        <begin position="1"/>
        <end position="29"/>
    </location>
</feature>
<dbReference type="EMBL" id="QYRP01000002">
    <property type="protein sequence ID" value="RJS47613.1"/>
    <property type="molecule type" value="Genomic_DNA"/>
</dbReference>
<proteinExistence type="predicted"/>
<name>A0A3A5HAH3_9ACTN</name>
<gene>
    <name evidence="3" type="ORF">D4739_16290</name>
</gene>
<protein>
    <recommendedName>
        <fullName evidence="2">Septum formation-related domain-containing protein</fullName>
    </recommendedName>
</protein>